<dbReference type="EMBL" id="LGRX02019309">
    <property type="protein sequence ID" value="KAK3258722.1"/>
    <property type="molecule type" value="Genomic_DNA"/>
</dbReference>
<protein>
    <submittedName>
        <fullName evidence="1">Uncharacterized protein</fullName>
    </submittedName>
</protein>
<name>A0AAE0KS45_9CHLO</name>
<gene>
    <name evidence="1" type="ORF">CYMTET_32249</name>
</gene>
<reference evidence="1 2" key="1">
    <citation type="journal article" date="2015" name="Genome Biol. Evol.">
        <title>Comparative Genomics of a Bacterivorous Green Alga Reveals Evolutionary Causalities and Consequences of Phago-Mixotrophic Mode of Nutrition.</title>
        <authorList>
            <person name="Burns J.A."/>
            <person name="Paasch A."/>
            <person name="Narechania A."/>
            <person name="Kim E."/>
        </authorList>
    </citation>
    <scope>NUCLEOTIDE SEQUENCE [LARGE SCALE GENOMIC DNA]</scope>
    <source>
        <strain evidence="1 2">PLY_AMNH</strain>
    </source>
</reference>
<comment type="caution">
    <text evidence="1">The sequence shown here is derived from an EMBL/GenBank/DDBJ whole genome shotgun (WGS) entry which is preliminary data.</text>
</comment>
<keyword evidence="2" id="KW-1185">Reference proteome</keyword>
<accession>A0AAE0KS45</accession>
<proteinExistence type="predicted"/>
<sequence length="115" mass="12615">MLSKATKQKTISDLNDDSKQKVIDAANTIMSPCDKEACARASSVGLIVLQWVTCAIKQANIEVELSRIETTHIEQKRRVKAKDDWKILGVNFLGLGAMVNNGATRKWGRSGSLKA</sequence>
<evidence type="ECO:0000313" key="1">
    <source>
        <dbReference type="EMBL" id="KAK3258722.1"/>
    </source>
</evidence>
<dbReference type="AlphaFoldDB" id="A0AAE0KS45"/>
<organism evidence="1 2">
    <name type="scientific">Cymbomonas tetramitiformis</name>
    <dbReference type="NCBI Taxonomy" id="36881"/>
    <lineage>
        <taxon>Eukaryota</taxon>
        <taxon>Viridiplantae</taxon>
        <taxon>Chlorophyta</taxon>
        <taxon>Pyramimonadophyceae</taxon>
        <taxon>Pyramimonadales</taxon>
        <taxon>Pyramimonadaceae</taxon>
        <taxon>Cymbomonas</taxon>
    </lineage>
</organism>
<evidence type="ECO:0000313" key="2">
    <source>
        <dbReference type="Proteomes" id="UP001190700"/>
    </source>
</evidence>
<dbReference type="Proteomes" id="UP001190700">
    <property type="component" value="Unassembled WGS sequence"/>
</dbReference>